<organism evidence="1 2">
    <name type="scientific">Colletotrichum scovillei</name>
    <dbReference type="NCBI Taxonomy" id="1209932"/>
    <lineage>
        <taxon>Eukaryota</taxon>
        <taxon>Fungi</taxon>
        <taxon>Dikarya</taxon>
        <taxon>Ascomycota</taxon>
        <taxon>Pezizomycotina</taxon>
        <taxon>Sordariomycetes</taxon>
        <taxon>Hypocreomycetidae</taxon>
        <taxon>Glomerellales</taxon>
        <taxon>Glomerellaceae</taxon>
        <taxon>Colletotrichum</taxon>
        <taxon>Colletotrichum acutatum species complex</taxon>
    </lineage>
</organism>
<proteinExistence type="predicted"/>
<dbReference type="EMBL" id="JAESDN010000016">
    <property type="protein sequence ID" value="KAG7041141.1"/>
    <property type="molecule type" value="Genomic_DNA"/>
</dbReference>
<evidence type="ECO:0000313" key="1">
    <source>
        <dbReference type="EMBL" id="KAG7041141.1"/>
    </source>
</evidence>
<keyword evidence="2" id="KW-1185">Reference proteome</keyword>
<gene>
    <name evidence="1" type="ORF">JMJ77_008845</name>
</gene>
<comment type="caution">
    <text evidence="1">The sequence shown here is derived from an EMBL/GenBank/DDBJ whole genome shotgun (WGS) entry which is preliminary data.</text>
</comment>
<evidence type="ECO:0000313" key="2">
    <source>
        <dbReference type="Proteomes" id="UP000699042"/>
    </source>
</evidence>
<name>A0A9P7U3Y7_9PEZI</name>
<reference evidence="1" key="1">
    <citation type="submission" date="2021-05" db="EMBL/GenBank/DDBJ databases">
        <title>Comparative genomics of three Colletotrichum scovillei strains and genetic complementation revealed genes involved fungal growth and virulence on chili pepper.</title>
        <authorList>
            <person name="Hsieh D.-K."/>
            <person name="Chuang S.-C."/>
            <person name="Chen C.-Y."/>
            <person name="Chao Y.-T."/>
            <person name="Lu M.-Y.J."/>
            <person name="Lee M.-H."/>
            <person name="Shih M.-C."/>
        </authorList>
    </citation>
    <scope>NUCLEOTIDE SEQUENCE</scope>
    <source>
        <strain evidence="1">Coll-153</strain>
    </source>
</reference>
<dbReference type="Proteomes" id="UP000699042">
    <property type="component" value="Unassembled WGS sequence"/>
</dbReference>
<dbReference type="AlphaFoldDB" id="A0A9P7U3Y7"/>
<sequence length="25" mass="2919">MSSIVIHVFVELEANVLVRNLQMLY</sequence>
<accession>A0A9P7U3Y7</accession>
<protein>
    <submittedName>
        <fullName evidence="1">Uncharacterized protein</fullName>
    </submittedName>
</protein>